<dbReference type="Gene3D" id="3.90.75.20">
    <property type="match status" value="1"/>
</dbReference>
<name>A0A6M3K7E8_9ZZZZ</name>
<proteinExistence type="predicted"/>
<dbReference type="SUPFAM" id="SSF54060">
    <property type="entry name" value="His-Me finger endonucleases"/>
    <property type="match status" value="1"/>
</dbReference>
<dbReference type="Pfam" id="PF13392">
    <property type="entry name" value="HNH_3"/>
    <property type="match status" value="1"/>
</dbReference>
<reference evidence="2" key="1">
    <citation type="submission" date="2020-03" db="EMBL/GenBank/DDBJ databases">
        <title>The deep terrestrial virosphere.</title>
        <authorList>
            <person name="Holmfeldt K."/>
            <person name="Nilsson E."/>
            <person name="Simone D."/>
            <person name="Lopez-Fernandez M."/>
            <person name="Wu X."/>
            <person name="de Brujin I."/>
            <person name="Lundin D."/>
            <person name="Andersson A."/>
            <person name="Bertilsson S."/>
            <person name="Dopson M."/>
        </authorList>
    </citation>
    <scope>NUCLEOTIDE SEQUENCE</scope>
    <source>
        <strain evidence="2">MM415A01250</strain>
        <strain evidence="3">MM415B03576</strain>
    </source>
</reference>
<sequence>MRRINLPTVEIGRRYSEGESLSALGLAYGVNYQTIRRRVVAADVELRGRVRCRNHYFDDGSGYLTTLDRRGKNCRIHRACWEAHYGPIPHGCDIHHLDGNRRHNAPENLACITKGRHMWLHNIGVPKTQRKEA</sequence>
<keyword evidence="2" id="KW-0378">Hydrolase</keyword>
<protein>
    <submittedName>
        <fullName evidence="2">Putative homing endonuclease</fullName>
    </submittedName>
</protein>
<evidence type="ECO:0000313" key="3">
    <source>
        <dbReference type="EMBL" id="QJA90778.1"/>
    </source>
</evidence>
<keyword evidence="2" id="KW-0540">Nuclease</keyword>
<dbReference type="EMBL" id="MT142295">
    <property type="protein sequence ID" value="QJA77681.1"/>
    <property type="molecule type" value="Genomic_DNA"/>
</dbReference>
<evidence type="ECO:0000313" key="2">
    <source>
        <dbReference type="EMBL" id="QJA77681.1"/>
    </source>
</evidence>
<dbReference type="InterPro" id="IPR003615">
    <property type="entry name" value="HNH_nuc"/>
</dbReference>
<evidence type="ECO:0000259" key="1">
    <source>
        <dbReference type="Pfam" id="PF13392"/>
    </source>
</evidence>
<dbReference type="AlphaFoldDB" id="A0A6M3K7E8"/>
<gene>
    <name evidence="2" type="ORF">MM415A01250_0025</name>
    <name evidence="3" type="ORF">MM415B03576_0011</name>
</gene>
<dbReference type="InterPro" id="IPR044925">
    <property type="entry name" value="His-Me_finger_sf"/>
</dbReference>
<keyword evidence="2" id="KW-0255">Endonuclease</keyword>
<feature type="domain" description="HNH nuclease" evidence="1">
    <location>
        <begin position="76"/>
        <end position="118"/>
    </location>
</feature>
<accession>A0A6M3K7E8</accession>
<dbReference type="GO" id="GO:0004519">
    <property type="term" value="F:endonuclease activity"/>
    <property type="evidence" value="ECO:0007669"/>
    <property type="project" value="UniProtKB-KW"/>
</dbReference>
<organism evidence="2">
    <name type="scientific">viral metagenome</name>
    <dbReference type="NCBI Taxonomy" id="1070528"/>
    <lineage>
        <taxon>unclassified sequences</taxon>
        <taxon>metagenomes</taxon>
        <taxon>organismal metagenomes</taxon>
    </lineage>
</organism>
<dbReference type="EMBL" id="MT142936">
    <property type="protein sequence ID" value="QJA90778.1"/>
    <property type="molecule type" value="Genomic_DNA"/>
</dbReference>